<keyword evidence="1" id="KW-0812">Transmembrane</keyword>
<keyword evidence="3" id="KW-1185">Reference proteome</keyword>
<feature type="transmembrane region" description="Helical" evidence="1">
    <location>
        <begin position="78"/>
        <end position="104"/>
    </location>
</feature>
<feature type="transmembrane region" description="Helical" evidence="1">
    <location>
        <begin position="6"/>
        <end position="24"/>
    </location>
</feature>
<dbReference type="EMBL" id="AZBU02000007">
    <property type="protein sequence ID" value="TKR69175.1"/>
    <property type="molecule type" value="Genomic_DNA"/>
</dbReference>
<organism evidence="2 3">
    <name type="scientific">Steinernema carpocapsae</name>
    <name type="common">Entomopathogenic nematode</name>
    <dbReference type="NCBI Taxonomy" id="34508"/>
    <lineage>
        <taxon>Eukaryota</taxon>
        <taxon>Metazoa</taxon>
        <taxon>Ecdysozoa</taxon>
        <taxon>Nematoda</taxon>
        <taxon>Chromadorea</taxon>
        <taxon>Rhabditida</taxon>
        <taxon>Tylenchina</taxon>
        <taxon>Panagrolaimomorpha</taxon>
        <taxon>Strongyloidoidea</taxon>
        <taxon>Steinernematidae</taxon>
        <taxon>Steinernema</taxon>
    </lineage>
</organism>
<keyword evidence="1" id="KW-1133">Transmembrane helix</keyword>
<gene>
    <name evidence="2" type="ORF">L596_021363</name>
</gene>
<feature type="transmembrane region" description="Helical" evidence="1">
    <location>
        <begin position="36"/>
        <end position="58"/>
    </location>
</feature>
<protein>
    <submittedName>
        <fullName evidence="2">Uncharacterized protein</fullName>
    </submittedName>
</protein>
<keyword evidence="1" id="KW-0472">Membrane</keyword>
<reference evidence="2 3" key="2">
    <citation type="journal article" date="2019" name="G3 (Bethesda)">
        <title>Hybrid Assembly of the Genome of the Entomopathogenic Nematode Steinernema carpocapsae Identifies the X-Chromosome.</title>
        <authorList>
            <person name="Serra L."/>
            <person name="Macchietto M."/>
            <person name="Macias-Munoz A."/>
            <person name="McGill C.J."/>
            <person name="Rodriguez I.M."/>
            <person name="Rodriguez B."/>
            <person name="Murad R."/>
            <person name="Mortazavi A."/>
        </authorList>
    </citation>
    <scope>NUCLEOTIDE SEQUENCE [LARGE SCALE GENOMIC DNA]</scope>
    <source>
        <strain evidence="2 3">ALL</strain>
    </source>
</reference>
<sequence length="211" mass="23468">MVRSFQVVMGICSFAIAFDRLMAMRKPVQYCHYAALIKRTTIIVLTIALSSSFILLAATRNLKATTGYIFPHFADYTVASALYAGAIIIFFLSVCGKIMFLMEFRRFVKRRTLFTTFQVSNIKLAVQANTIVTAQMIAEIALVICPYVVETLHRYITGISLSAVIGSFLNLTYAFYVTICAVIFYVLSERKNKSTAVSSVTNVSANVNSVK</sequence>
<dbReference type="Proteomes" id="UP000298663">
    <property type="component" value="Unassembled WGS sequence"/>
</dbReference>
<comment type="caution">
    <text evidence="2">The sequence shown here is derived from an EMBL/GenBank/DDBJ whole genome shotgun (WGS) entry which is preliminary data.</text>
</comment>
<reference evidence="2 3" key="1">
    <citation type="journal article" date="2015" name="Genome Biol.">
        <title>Comparative genomics of Steinernema reveals deeply conserved gene regulatory networks.</title>
        <authorList>
            <person name="Dillman A.R."/>
            <person name="Macchietto M."/>
            <person name="Porter C.F."/>
            <person name="Rogers A."/>
            <person name="Williams B."/>
            <person name="Antoshechkin I."/>
            <person name="Lee M.M."/>
            <person name="Goodwin Z."/>
            <person name="Lu X."/>
            <person name="Lewis E.E."/>
            <person name="Goodrich-Blair H."/>
            <person name="Stock S.P."/>
            <person name="Adams B.J."/>
            <person name="Sternberg P.W."/>
            <person name="Mortazavi A."/>
        </authorList>
    </citation>
    <scope>NUCLEOTIDE SEQUENCE [LARGE SCALE GENOMIC DNA]</scope>
    <source>
        <strain evidence="2 3">ALL</strain>
    </source>
</reference>
<name>A0A4V5ZZY4_STECR</name>
<proteinExistence type="predicted"/>
<accession>A0A4V5ZZY4</accession>
<evidence type="ECO:0000313" key="2">
    <source>
        <dbReference type="EMBL" id="TKR69175.1"/>
    </source>
</evidence>
<feature type="transmembrane region" description="Helical" evidence="1">
    <location>
        <begin position="124"/>
        <end position="149"/>
    </location>
</feature>
<evidence type="ECO:0000256" key="1">
    <source>
        <dbReference type="SAM" id="Phobius"/>
    </source>
</evidence>
<evidence type="ECO:0000313" key="3">
    <source>
        <dbReference type="Proteomes" id="UP000298663"/>
    </source>
</evidence>
<dbReference type="AlphaFoldDB" id="A0A4V5ZZY4"/>
<feature type="transmembrane region" description="Helical" evidence="1">
    <location>
        <begin position="155"/>
        <end position="187"/>
    </location>
</feature>